<evidence type="ECO:0000313" key="3">
    <source>
        <dbReference type="Proteomes" id="UP000287823"/>
    </source>
</evidence>
<evidence type="ECO:0000313" key="2">
    <source>
        <dbReference type="EMBL" id="RUO34892.1"/>
    </source>
</evidence>
<gene>
    <name evidence="2" type="ORF">CWE14_02525</name>
</gene>
<dbReference type="RefSeq" id="WP_126797930.1">
    <property type="nucleotide sequence ID" value="NZ_PIPO01000001.1"/>
</dbReference>
<keyword evidence="1" id="KW-1133">Transmembrane helix</keyword>
<protein>
    <submittedName>
        <fullName evidence="2">Uncharacterized protein</fullName>
    </submittedName>
</protein>
<organism evidence="2 3">
    <name type="scientific">Aliidiomarina soli</name>
    <dbReference type="NCBI Taxonomy" id="1928574"/>
    <lineage>
        <taxon>Bacteria</taxon>
        <taxon>Pseudomonadati</taxon>
        <taxon>Pseudomonadota</taxon>
        <taxon>Gammaproteobacteria</taxon>
        <taxon>Alteromonadales</taxon>
        <taxon>Idiomarinaceae</taxon>
        <taxon>Aliidiomarina</taxon>
    </lineage>
</organism>
<keyword evidence="1" id="KW-0812">Transmembrane</keyword>
<evidence type="ECO:0000256" key="1">
    <source>
        <dbReference type="SAM" id="Phobius"/>
    </source>
</evidence>
<proteinExistence type="predicted"/>
<keyword evidence="1" id="KW-0472">Membrane</keyword>
<dbReference type="Proteomes" id="UP000287823">
    <property type="component" value="Unassembled WGS sequence"/>
</dbReference>
<keyword evidence="3" id="KW-1185">Reference proteome</keyword>
<reference evidence="2 3" key="1">
    <citation type="journal article" date="2011" name="Front. Microbiol.">
        <title>Genomic signatures of strain selection and enhancement in Bacillus atrophaeus var. globigii, a historical biowarfare simulant.</title>
        <authorList>
            <person name="Gibbons H.S."/>
            <person name="Broomall S.M."/>
            <person name="McNew L.A."/>
            <person name="Daligault H."/>
            <person name="Chapman C."/>
            <person name="Bruce D."/>
            <person name="Karavis M."/>
            <person name="Krepps M."/>
            <person name="McGregor P.A."/>
            <person name="Hong C."/>
            <person name="Park K.H."/>
            <person name="Akmal A."/>
            <person name="Feldman A."/>
            <person name="Lin J.S."/>
            <person name="Chang W.E."/>
            <person name="Higgs B.W."/>
            <person name="Demirev P."/>
            <person name="Lindquist J."/>
            <person name="Liem A."/>
            <person name="Fochler E."/>
            <person name="Read T.D."/>
            <person name="Tapia R."/>
            <person name="Johnson S."/>
            <person name="Bishop-Lilly K.A."/>
            <person name="Detter C."/>
            <person name="Han C."/>
            <person name="Sozhamannan S."/>
            <person name="Rosenzweig C.N."/>
            <person name="Skowronski E.W."/>
        </authorList>
    </citation>
    <scope>NUCLEOTIDE SEQUENCE [LARGE SCALE GENOMIC DNA]</scope>
    <source>
        <strain evidence="2 3">Y4G10-17</strain>
    </source>
</reference>
<dbReference type="AlphaFoldDB" id="A0A432WM44"/>
<accession>A0A432WM44</accession>
<feature type="transmembrane region" description="Helical" evidence="1">
    <location>
        <begin position="7"/>
        <end position="25"/>
    </location>
</feature>
<dbReference type="EMBL" id="PIPO01000001">
    <property type="protein sequence ID" value="RUO34892.1"/>
    <property type="molecule type" value="Genomic_DNA"/>
</dbReference>
<comment type="caution">
    <text evidence="2">The sequence shown here is derived from an EMBL/GenBank/DDBJ whole genome shotgun (WGS) entry which is preliminary data.</text>
</comment>
<feature type="transmembrane region" description="Helical" evidence="1">
    <location>
        <begin position="37"/>
        <end position="55"/>
    </location>
</feature>
<sequence length="67" mass="7654">MNNFFRCLIAVVVYTIISQVTGVYHNVLTDPFVLKDFLLDLALFVAVFYVVWWITGKTRLGPQASKT</sequence>
<name>A0A432WM44_9GAMM</name>